<reference evidence="2" key="1">
    <citation type="submission" date="2016-07" db="EMBL/GenBank/DDBJ databases">
        <title>Nontailed viruses are major unrecognized killers of bacteria in the ocean.</title>
        <authorList>
            <person name="Kauffman K."/>
            <person name="Hussain F."/>
            <person name="Yang J."/>
            <person name="Arevalo P."/>
            <person name="Brown J."/>
            <person name="Cutler M."/>
            <person name="Kelly L."/>
            <person name="Polz M.F."/>
        </authorList>
    </citation>
    <scope>NUCLEOTIDE SEQUENCE [LARGE SCALE GENOMIC DNA]</scope>
    <source>
        <strain evidence="2">10N.261.45.A10</strain>
    </source>
</reference>
<gene>
    <name evidence="1" type="ORF">BCT23_02360</name>
</gene>
<dbReference type="Proteomes" id="UP000235387">
    <property type="component" value="Unassembled WGS sequence"/>
</dbReference>
<sequence>MRNSHLVVSVLLIFIAIGTLAYIRSESAKYVIELNNLSYDSIYSIDGGAAYEFSILEKGRIGSMLSCLKSYRDISGRRVRGEDSRVMIMYVDGIYVLNTSVSGGEIYSFTLEKRPPNSEKGWVTPVFAVNCDLKLLNN</sequence>
<evidence type="ECO:0000313" key="1">
    <source>
        <dbReference type="EMBL" id="PMN94895.1"/>
    </source>
</evidence>
<comment type="caution">
    <text evidence="1">The sequence shown here is derived from an EMBL/GenBank/DDBJ whole genome shotgun (WGS) entry which is preliminary data.</text>
</comment>
<proteinExistence type="predicted"/>
<protein>
    <submittedName>
        <fullName evidence="1">Uncharacterized protein</fullName>
    </submittedName>
</protein>
<dbReference type="EMBL" id="MDAL01000002">
    <property type="protein sequence ID" value="PMN94895.1"/>
    <property type="molecule type" value="Genomic_DNA"/>
</dbReference>
<accession>A0A2N7LHD5</accession>
<name>A0A2N7LHD5_9GAMM</name>
<dbReference type="AlphaFoldDB" id="A0A2N7LHD5"/>
<organism evidence="1 2">
    <name type="scientific">Enterovibrio norvegicus</name>
    <dbReference type="NCBI Taxonomy" id="188144"/>
    <lineage>
        <taxon>Bacteria</taxon>
        <taxon>Pseudomonadati</taxon>
        <taxon>Pseudomonadota</taxon>
        <taxon>Gammaproteobacteria</taxon>
        <taxon>Vibrionales</taxon>
        <taxon>Vibrionaceae</taxon>
        <taxon>Enterovibrio</taxon>
    </lineage>
</organism>
<evidence type="ECO:0000313" key="2">
    <source>
        <dbReference type="Proteomes" id="UP000235387"/>
    </source>
</evidence>
<dbReference type="RefSeq" id="WP_102390038.1">
    <property type="nucleotide sequence ID" value="NZ_MDAL01000002.1"/>
</dbReference>